<comment type="caution">
    <text evidence="12">The sequence shown here is derived from an EMBL/GenBank/DDBJ whole genome shotgun (WGS) entry which is preliminary data.</text>
</comment>
<gene>
    <name evidence="12" type="ORF">IWX90DRAFT_380867</name>
</gene>
<comment type="cofactor">
    <cofactor evidence="9">
        <name>Zn(2+)</name>
        <dbReference type="ChEBI" id="CHEBI:29105"/>
    </cofactor>
    <text evidence="9">Binds 1 zinc ion per subunit.</text>
</comment>
<name>A0ABR1Y0L1_9PEZI</name>
<keyword evidence="8 9" id="KW-0862">Zinc</keyword>
<comment type="catalytic activity">
    <reaction evidence="9">
        <text>L-cysteinyl-[protein] + (2E,6E)-farnesyl diphosphate = S-(2E,6E)-farnesyl-L-cysteinyl-[protein] + diphosphate</text>
        <dbReference type="Rhea" id="RHEA:13345"/>
        <dbReference type="Rhea" id="RHEA-COMP:10131"/>
        <dbReference type="Rhea" id="RHEA-COMP:11535"/>
        <dbReference type="ChEBI" id="CHEBI:29950"/>
        <dbReference type="ChEBI" id="CHEBI:33019"/>
        <dbReference type="ChEBI" id="CHEBI:86019"/>
        <dbReference type="ChEBI" id="CHEBI:175763"/>
    </reaction>
</comment>
<dbReference type="CDD" id="cd02893">
    <property type="entry name" value="FTase"/>
    <property type="match status" value="1"/>
</dbReference>
<keyword evidence="7" id="KW-0677">Repeat</keyword>
<comment type="function">
    <text evidence="9">Catalyzes the transfer of a farnesyl moiety from farnesyl diphosphate to a cysteine at the fourth position from the C-terminus of several proteins. The beta subunit is responsible for peptide-binding.</text>
</comment>
<dbReference type="EC" id="2.5.1.58" evidence="2 9"/>
<feature type="domain" description="Prenyltransferase alpha-alpha toroid" evidence="11">
    <location>
        <begin position="130"/>
        <end position="501"/>
    </location>
</feature>
<dbReference type="InterPro" id="IPR026872">
    <property type="entry name" value="FTB"/>
</dbReference>
<comment type="similarity">
    <text evidence="1 9">Belongs to the protein prenyltransferase subunit beta family.</text>
</comment>
<dbReference type="EMBL" id="JBBWUH010000003">
    <property type="protein sequence ID" value="KAK8174002.1"/>
    <property type="molecule type" value="Genomic_DNA"/>
</dbReference>
<evidence type="ECO:0000256" key="9">
    <source>
        <dbReference type="RuleBase" id="RU365056"/>
    </source>
</evidence>
<feature type="region of interest" description="Disordered" evidence="10">
    <location>
        <begin position="1"/>
        <end position="42"/>
    </location>
</feature>
<proteinExistence type="inferred from homology"/>
<evidence type="ECO:0000256" key="7">
    <source>
        <dbReference type="ARBA" id="ARBA00022737"/>
    </source>
</evidence>
<accession>A0ABR1Y0L1</accession>
<protein>
    <recommendedName>
        <fullName evidence="3 9">Protein farnesyltransferase subunit beta</fullName>
        <shortName evidence="9">FTase-beta</shortName>
        <ecNumber evidence="2 9">2.5.1.58</ecNumber>
    </recommendedName>
</protein>
<keyword evidence="13" id="KW-1185">Reference proteome</keyword>
<dbReference type="PANTHER" id="PTHR11774">
    <property type="entry name" value="GERANYLGERANYL TRANSFERASE TYPE BETA SUBUNIT"/>
    <property type="match status" value="1"/>
</dbReference>
<sequence length="528" mass="56844">MRRRKVVFKTRSASQQQSPPHQDRDQAVRQPSPTRRLDELLSDSARIEELSDSEFEIMEGGGGGASEVVPDLVGLDIKPLPEMFSQKPVIEDDLETGTSQEQSKTVEKILPFLTGNPNKFPLNSHGVPHLNRTATVSYAADALGEWPEQFIILDASRPWIPYWSLTALGLLGEDVTSTREGLAETYRPLQDVAGGFGGGHGQTPHVICSYATTLALLTAGGPPCYDVINRTTMHSFLSQMKQPSGGFTVTEGGEEDVRGAYCALVITSLLNLPLTLPSSAPAYAALKAQCSGDEEPTLITGLSAWLSRCQTFEGGIGGAPDNEAHGAYAFCALACLCIMGPPRESIAASLDVPALVRWLSSRQLAPEGGFAGRANKLVDGCYNHWVGGCWALVEAALGLSGEDEELWSREGMIRYILCACQGPKGGLRDKPGKPVDGYHTAYNLCGLSAAQHRYTCPSNSSSAQLFSGSLAAAYNWEAADVPTGTLPFDESDRVGRVHPVFVLPWGKAELARAYFEEKGWPGEDLERV</sequence>
<evidence type="ECO:0000256" key="5">
    <source>
        <dbReference type="ARBA" id="ARBA00022679"/>
    </source>
</evidence>
<feature type="compositionally biased region" description="Polar residues" evidence="10">
    <location>
        <begin position="11"/>
        <end position="20"/>
    </location>
</feature>
<keyword evidence="5 9" id="KW-0808">Transferase</keyword>
<dbReference type="Proteomes" id="UP001456524">
    <property type="component" value="Unassembled WGS sequence"/>
</dbReference>
<evidence type="ECO:0000256" key="6">
    <source>
        <dbReference type="ARBA" id="ARBA00022723"/>
    </source>
</evidence>
<evidence type="ECO:0000256" key="10">
    <source>
        <dbReference type="SAM" id="MobiDB-lite"/>
    </source>
</evidence>
<dbReference type="PANTHER" id="PTHR11774:SF6">
    <property type="entry name" value="PROTEIN FARNESYLTRANSFERASE SUBUNIT BETA"/>
    <property type="match status" value="1"/>
</dbReference>
<dbReference type="InterPro" id="IPR001330">
    <property type="entry name" value="Prenyltrans"/>
</dbReference>
<dbReference type="InterPro" id="IPR045089">
    <property type="entry name" value="PGGT1B-like"/>
</dbReference>
<evidence type="ECO:0000256" key="4">
    <source>
        <dbReference type="ARBA" id="ARBA00022602"/>
    </source>
</evidence>
<dbReference type="Gene3D" id="1.50.10.20">
    <property type="match status" value="1"/>
</dbReference>
<reference evidence="12 13" key="1">
    <citation type="journal article" date="2022" name="G3 (Bethesda)">
        <title>Enemy or ally: a genomic approach to elucidate the lifestyle of Phyllosticta citrichinaensis.</title>
        <authorList>
            <person name="Buijs V.A."/>
            <person name="Groenewald J.Z."/>
            <person name="Haridas S."/>
            <person name="LaButti K.M."/>
            <person name="Lipzen A."/>
            <person name="Martin F.M."/>
            <person name="Barry K."/>
            <person name="Grigoriev I.V."/>
            <person name="Crous P.W."/>
            <person name="Seidl M.F."/>
        </authorList>
    </citation>
    <scope>NUCLEOTIDE SEQUENCE [LARGE SCALE GENOMIC DNA]</scope>
    <source>
        <strain evidence="12 13">CBS 129764</strain>
    </source>
</reference>
<dbReference type="SUPFAM" id="SSF48239">
    <property type="entry name" value="Terpenoid cyclases/Protein prenyltransferases"/>
    <property type="match status" value="1"/>
</dbReference>
<comment type="subunit">
    <text evidence="9">Heterodimer of an alpha and a beta subunit.</text>
</comment>
<evidence type="ECO:0000313" key="12">
    <source>
        <dbReference type="EMBL" id="KAK8174002.1"/>
    </source>
</evidence>
<dbReference type="Pfam" id="PF00432">
    <property type="entry name" value="Prenyltrans"/>
    <property type="match status" value="1"/>
</dbReference>
<evidence type="ECO:0000256" key="3">
    <source>
        <dbReference type="ARBA" id="ARBA00015798"/>
    </source>
</evidence>
<evidence type="ECO:0000259" key="11">
    <source>
        <dbReference type="Pfam" id="PF00432"/>
    </source>
</evidence>
<evidence type="ECO:0000256" key="1">
    <source>
        <dbReference type="ARBA" id="ARBA00010497"/>
    </source>
</evidence>
<keyword evidence="4 9" id="KW-0637">Prenyltransferase</keyword>
<evidence type="ECO:0000256" key="8">
    <source>
        <dbReference type="ARBA" id="ARBA00022833"/>
    </source>
</evidence>
<organism evidence="12 13">
    <name type="scientific">Phyllosticta citrichinensis</name>
    <dbReference type="NCBI Taxonomy" id="1130410"/>
    <lineage>
        <taxon>Eukaryota</taxon>
        <taxon>Fungi</taxon>
        <taxon>Dikarya</taxon>
        <taxon>Ascomycota</taxon>
        <taxon>Pezizomycotina</taxon>
        <taxon>Dothideomycetes</taxon>
        <taxon>Dothideomycetes incertae sedis</taxon>
        <taxon>Botryosphaeriales</taxon>
        <taxon>Phyllostictaceae</taxon>
        <taxon>Phyllosticta</taxon>
    </lineage>
</organism>
<evidence type="ECO:0000256" key="2">
    <source>
        <dbReference type="ARBA" id="ARBA00012702"/>
    </source>
</evidence>
<dbReference type="InterPro" id="IPR008930">
    <property type="entry name" value="Terpenoid_cyclase/PrenylTrfase"/>
</dbReference>
<keyword evidence="6 9" id="KW-0479">Metal-binding</keyword>
<evidence type="ECO:0000313" key="13">
    <source>
        <dbReference type="Proteomes" id="UP001456524"/>
    </source>
</evidence>